<feature type="transmembrane region" description="Helical" evidence="1">
    <location>
        <begin position="30"/>
        <end position="47"/>
    </location>
</feature>
<feature type="transmembrane region" description="Helical" evidence="1">
    <location>
        <begin position="140"/>
        <end position="163"/>
    </location>
</feature>
<evidence type="ECO:0000313" key="2">
    <source>
        <dbReference type="EMBL" id="KAJ5085563.1"/>
    </source>
</evidence>
<dbReference type="EMBL" id="JAPQKI010000010">
    <property type="protein sequence ID" value="KAJ5085563.1"/>
    <property type="molecule type" value="Genomic_DNA"/>
</dbReference>
<feature type="transmembrane region" description="Helical" evidence="1">
    <location>
        <begin position="175"/>
        <end position="198"/>
    </location>
</feature>
<reference evidence="2" key="2">
    <citation type="journal article" date="2023" name="IMA Fungus">
        <title>Comparative genomic study of the Penicillium genus elucidates a diverse pangenome and 15 lateral gene transfer events.</title>
        <authorList>
            <person name="Petersen C."/>
            <person name="Sorensen T."/>
            <person name="Nielsen M.R."/>
            <person name="Sondergaard T.E."/>
            <person name="Sorensen J.L."/>
            <person name="Fitzpatrick D.A."/>
            <person name="Frisvad J.C."/>
            <person name="Nielsen K.L."/>
        </authorList>
    </citation>
    <scope>NUCLEOTIDE SEQUENCE</scope>
    <source>
        <strain evidence="2">IBT 30761</strain>
    </source>
</reference>
<keyword evidence="1" id="KW-0472">Membrane</keyword>
<dbReference type="Proteomes" id="UP001149074">
    <property type="component" value="Unassembled WGS sequence"/>
</dbReference>
<feature type="transmembrane region" description="Helical" evidence="1">
    <location>
        <begin position="219"/>
        <end position="243"/>
    </location>
</feature>
<dbReference type="OrthoDB" id="4362914at2759"/>
<organism evidence="2 3">
    <name type="scientific">Penicillium argentinense</name>
    <dbReference type="NCBI Taxonomy" id="1131581"/>
    <lineage>
        <taxon>Eukaryota</taxon>
        <taxon>Fungi</taxon>
        <taxon>Dikarya</taxon>
        <taxon>Ascomycota</taxon>
        <taxon>Pezizomycotina</taxon>
        <taxon>Eurotiomycetes</taxon>
        <taxon>Eurotiomycetidae</taxon>
        <taxon>Eurotiales</taxon>
        <taxon>Aspergillaceae</taxon>
        <taxon>Penicillium</taxon>
    </lineage>
</organism>
<comment type="caution">
    <text evidence="2">The sequence shown here is derived from an EMBL/GenBank/DDBJ whole genome shotgun (WGS) entry which is preliminary data.</text>
</comment>
<feature type="transmembrane region" description="Helical" evidence="1">
    <location>
        <begin position="249"/>
        <end position="266"/>
    </location>
</feature>
<name>A0A9W9EPE5_9EURO</name>
<sequence length="324" mass="36083">MEQLYTVVCHGQPDYTQCIPLVKAATFAPSYLLLLTTLCALLNHYTFSPRHLSKIYGAKYVSLTRKEQRRVGSLHVGLVMKTFAFIFMGTPAYLHTVGGYTWSDPAWIPGPTLGDMCTVSVMAFGALGIFDLIYDEHLGLVYLVHHMAMLACIPGFFAALMTLPLPLSPASLVRLGVYCQVSLTWVLFSSLGSSIAHLTYLLHQFRPKGPKGFRQIHKAFLAGFVAFTILLSFEAGAMAYSILRFWNQLPTATPLLLCLLQVLFTATKLKTARNIWTVYRRQVHALRAQVQRELTPPPTIGSEDEKICASFIMAEKQGFLGLEL</sequence>
<feature type="transmembrane region" description="Helical" evidence="1">
    <location>
        <begin position="113"/>
        <end position="133"/>
    </location>
</feature>
<feature type="transmembrane region" description="Helical" evidence="1">
    <location>
        <begin position="74"/>
        <end position="93"/>
    </location>
</feature>
<evidence type="ECO:0000256" key="1">
    <source>
        <dbReference type="SAM" id="Phobius"/>
    </source>
</evidence>
<protein>
    <recommendedName>
        <fullName evidence="4">TLC domain-containing protein</fullName>
    </recommendedName>
</protein>
<gene>
    <name evidence="2" type="ORF">N7532_010334</name>
</gene>
<keyword evidence="1" id="KW-0812">Transmembrane</keyword>
<dbReference type="RefSeq" id="XP_056470241.1">
    <property type="nucleotide sequence ID" value="XM_056622825.1"/>
</dbReference>
<keyword evidence="1" id="KW-1133">Transmembrane helix</keyword>
<evidence type="ECO:0008006" key="4">
    <source>
        <dbReference type="Google" id="ProtNLM"/>
    </source>
</evidence>
<accession>A0A9W9EPE5</accession>
<dbReference type="GeneID" id="81361804"/>
<evidence type="ECO:0000313" key="3">
    <source>
        <dbReference type="Proteomes" id="UP001149074"/>
    </source>
</evidence>
<keyword evidence="3" id="KW-1185">Reference proteome</keyword>
<proteinExistence type="predicted"/>
<dbReference type="AlphaFoldDB" id="A0A9W9EPE5"/>
<reference evidence="2" key="1">
    <citation type="submission" date="2022-11" db="EMBL/GenBank/DDBJ databases">
        <authorList>
            <person name="Petersen C."/>
        </authorList>
    </citation>
    <scope>NUCLEOTIDE SEQUENCE</scope>
    <source>
        <strain evidence="2">IBT 30761</strain>
    </source>
</reference>